<dbReference type="InterPro" id="IPR042095">
    <property type="entry name" value="SUMF_sf"/>
</dbReference>
<organism evidence="2 3">
    <name type="scientific">Bacteroides difficilis</name>
    <dbReference type="NCBI Taxonomy" id="2763021"/>
    <lineage>
        <taxon>Bacteria</taxon>
        <taxon>Pseudomonadati</taxon>
        <taxon>Bacteroidota</taxon>
        <taxon>Bacteroidia</taxon>
        <taxon>Bacteroidales</taxon>
        <taxon>Bacteroidaceae</taxon>
        <taxon>Bacteroides</taxon>
    </lineage>
</organism>
<sequence>MDGVFYGLPVEFTTRTGDIVPGMTLEDMILVEKGIFDMGNPNTDTEASPIDNKTMGKEPVHKVQLSKDFYMCKYEVTVEQMCTFLNVYQNRNSRTQPVKALHNSNTNAWSFEYSGTAPNLIYKPRAGKDRYPVVNVTWPAAEQYCEWLSAELGVKVRLPSEAEWEYAARGGNKSKGYLYSGSNSVSEVSVSTDNSKGTAPVGTKKPNELGIYDMSGNVMEYCRDFFDWNFYDVHLEETVVDPINAGKLTADGKMVVRGGSFRHPTYLKVYTRGCNQHKGEAGNHSGFRFVMEQLPYNL</sequence>
<gene>
    <name evidence="2" type="ORF">H8S67_00435</name>
</gene>
<accession>A0ABR7C5R5</accession>
<protein>
    <submittedName>
        <fullName evidence="2">SUMF1/EgtB/PvdO family nonheme iron enzyme</fullName>
    </submittedName>
</protein>
<proteinExistence type="predicted"/>
<keyword evidence="3" id="KW-1185">Reference proteome</keyword>
<evidence type="ECO:0000259" key="1">
    <source>
        <dbReference type="Pfam" id="PF03781"/>
    </source>
</evidence>
<dbReference type="InterPro" id="IPR005532">
    <property type="entry name" value="SUMF_dom"/>
</dbReference>
<dbReference type="Gene3D" id="3.90.1580.10">
    <property type="entry name" value="paralog of FGE (formylglycine-generating enzyme)"/>
    <property type="match status" value="1"/>
</dbReference>
<dbReference type="PANTHER" id="PTHR23150">
    <property type="entry name" value="SULFATASE MODIFYING FACTOR 1, 2"/>
    <property type="match status" value="1"/>
</dbReference>
<feature type="domain" description="Sulfatase-modifying factor enzyme-like" evidence="1">
    <location>
        <begin position="25"/>
        <end position="290"/>
    </location>
</feature>
<dbReference type="EMBL" id="JACOOE010000001">
    <property type="protein sequence ID" value="MBC5603147.1"/>
    <property type="molecule type" value="Genomic_DNA"/>
</dbReference>
<dbReference type="InterPro" id="IPR051043">
    <property type="entry name" value="Sulfatase_Mod_Factor_Kinase"/>
</dbReference>
<dbReference type="InterPro" id="IPR016187">
    <property type="entry name" value="CTDL_fold"/>
</dbReference>
<dbReference type="Proteomes" id="UP000600600">
    <property type="component" value="Unassembled WGS sequence"/>
</dbReference>
<reference evidence="2 3" key="1">
    <citation type="submission" date="2020-08" db="EMBL/GenBank/DDBJ databases">
        <title>Genome public.</title>
        <authorList>
            <person name="Liu C."/>
            <person name="Sun Q."/>
        </authorList>
    </citation>
    <scope>NUCLEOTIDE SEQUENCE [LARGE SCALE GENOMIC DNA]</scope>
    <source>
        <strain evidence="2 3">M27</strain>
    </source>
</reference>
<dbReference type="PANTHER" id="PTHR23150:SF19">
    <property type="entry name" value="FORMYLGLYCINE-GENERATING ENZYME"/>
    <property type="match status" value="1"/>
</dbReference>
<evidence type="ECO:0000313" key="2">
    <source>
        <dbReference type="EMBL" id="MBC5603147.1"/>
    </source>
</evidence>
<comment type="caution">
    <text evidence="2">The sequence shown here is derived from an EMBL/GenBank/DDBJ whole genome shotgun (WGS) entry which is preliminary data.</text>
</comment>
<dbReference type="SUPFAM" id="SSF56436">
    <property type="entry name" value="C-type lectin-like"/>
    <property type="match status" value="1"/>
</dbReference>
<dbReference type="Pfam" id="PF03781">
    <property type="entry name" value="FGE-sulfatase"/>
    <property type="match status" value="1"/>
</dbReference>
<evidence type="ECO:0000313" key="3">
    <source>
        <dbReference type="Proteomes" id="UP000600600"/>
    </source>
</evidence>
<name>A0ABR7C5R5_9BACE</name>